<dbReference type="InterPro" id="IPR011989">
    <property type="entry name" value="ARM-like"/>
</dbReference>
<evidence type="ECO:0000256" key="7">
    <source>
        <dbReference type="ARBA" id="ARBA00022927"/>
    </source>
</evidence>
<comment type="caution">
    <text evidence="11">The sequence shown here is derived from an EMBL/GenBank/DDBJ whole genome shotgun (WGS) entry which is preliminary data.</text>
</comment>
<feature type="domain" description="Nucleotide exchange factor Fes1" evidence="10">
    <location>
        <begin position="15"/>
        <end position="68"/>
    </location>
</feature>
<evidence type="ECO:0000256" key="2">
    <source>
        <dbReference type="ARBA" id="ARBA00010588"/>
    </source>
</evidence>
<keyword evidence="4" id="KW-0813">Transport</keyword>
<evidence type="ECO:0000256" key="8">
    <source>
        <dbReference type="ARBA" id="ARBA00023010"/>
    </source>
</evidence>
<dbReference type="GO" id="GO:0000774">
    <property type="term" value="F:adenyl-nucleotide exchange factor activity"/>
    <property type="evidence" value="ECO:0007669"/>
    <property type="project" value="TreeGrafter"/>
</dbReference>
<sequence length="280" mass="32423">MAKKEKQYFRSADQLKQDLKELDMTFKTDMELLNELIVKYNNESISTDEKLLVLEEFELLVHQIDNAQYLVDSGGLEFIIRDLNHTDIRISQEAAFVIGSAVQSNPQVQVAAMKAGVMPHLIQKLTLSSDTHIQNRFLYALSTLIRHFPYAQQKMVENGGLHTLTSLVTRSQTAKLKIDLITQLKEQHFCDMIPTLLSLQEHDTCEKILIAMETLFSDCTEAFQLSRDEFRASEEEYSTRAKEEEIEDDSDTYFRDFLGRIRNVLFQIEINGEKFKRTEL</sequence>
<dbReference type="SUPFAM" id="SSF48371">
    <property type="entry name" value="ARM repeat"/>
    <property type="match status" value="1"/>
</dbReference>
<gene>
    <name evidence="11" type="ORF">LSH36_290g04050</name>
</gene>
<dbReference type="GO" id="GO:0015031">
    <property type="term" value="P:protein transport"/>
    <property type="evidence" value="ECO:0007669"/>
    <property type="project" value="UniProtKB-KW"/>
</dbReference>
<keyword evidence="8" id="KW-0811">Translocation</keyword>
<keyword evidence="6" id="KW-0256">Endoplasmic reticulum</keyword>
<dbReference type="InterPro" id="IPR016024">
    <property type="entry name" value="ARM-type_fold"/>
</dbReference>
<dbReference type="Gene3D" id="1.25.10.10">
    <property type="entry name" value="Leucine-rich Repeat Variant"/>
    <property type="match status" value="1"/>
</dbReference>
<dbReference type="EMBL" id="JAODUP010000290">
    <property type="protein sequence ID" value="KAK2153670.1"/>
    <property type="molecule type" value="Genomic_DNA"/>
</dbReference>
<comment type="similarity">
    <text evidence="2">Belongs to the SIL1 family.</text>
</comment>
<name>A0AAD9N1W4_9ANNE</name>
<evidence type="ECO:0000313" key="11">
    <source>
        <dbReference type="EMBL" id="KAK2153670.1"/>
    </source>
</evidence>
<protein>
    <recommendedName>
        <fullName evidence="3">Nucleotide exchange factor SIL1</fullName>
    </recommendedName>
</protein>
<keyword evidence="7" id="KW-0653">Protein transport</keyword>
<dbReference type="GO" id="GO:0005788">
    <property type="term" value="C:endoplasmic reticulum lumen"/>
    <property type="evidence" value="ECO:0007669"/>
    <property type="project" value="UniProtKB-SubCell"/>
</dbReference>
<dbReference type="Pfam" id="PF08609">
    <property type="entry name" value="Fes1"/>
    <property type="match status" value="1"/>
</dbReference>
<proteinExistence type="inferred from homology"/>
<dbReference type="InterPro" id="IPR013918">
    <property type="entry name" value="Nucleotide_exch_fac_Fes1"/>
</dbReference>
<reference evidence="11" key="1">
    <citation type="journal article" date="2023" name="Mol. Biol. Evol.">
        <title>Third-Generation Sequencing Reveals the Adaptive Role of the Epigenome in Three Deep-Sea Polychaetes.</title>
        <authorList>
            <person name="Perez M."/>
            <person name="Aroh O."/>
            <person name="Sun Y."/>
            <person name="Lan Y."/>
            <person name="Juniper S.K."/>
            <person name="Young C.R."/>
            <person name="Angers B."/>
            <person name="Qian P.Y."/>
        </authorList>
    </citation>
    <scope>NUCLEOTIDE SEQUENCE</scope>
    <source>
        <strain evidence="11">P08H-3</strain>
    </source>
</reference>
<evidence type="ECO:0000256" key="5">
    <source>
        <dbReference type="ARBA" id="ARBA00022729"/>
    </source>
</evidence>
<evidence type="ECO:0000256" key="3">
    <source>
        <dbReference type="ARBA" id="ARBA00015352"/>
    </source>
</evidence>
<dbReference type="PANTHER" id="PTHR19316">
    <property type="entry name" value="PROTEIN FOLDING REGULATOR"/>
    <property type="match status" value="1"/>
</dbReference>
<evidence type="ECO:0000259" key="10">
    <source>
        <dbReference type="Pfam" id="PF08609"/>
    </source>
</evidence>
<evidence type="ECO:0000256" key="6">
    <source>
        <dbReference type="ARBA" id="ARBA00022824"/>
    </source>
</evidence>
<keyword evidence="9" id="KW-0325">Glycoprotein</keyword>
<keyword evidence="5" id="KW-0732">Signal</keyword>
<evidence type="ECO:0000256" key="1">
    <source>
        <dbReference type="ARBA" id="ARBA00004319"/>
    </source>
</evidence>
<dbReference type="PANTHER" id="PTHR19316:SF35">
    <property type="entry name" value="NUCLEOTIDE EXCHANGE FACTOR SIL1"/>
    <property type="match status" value="1"/>
</dbReference>
<keyword evidence="12" id="KW-1185">Reference proteome</keyword>
<dbReference type="InterPro" id="IPR050693">
    <property type="entry name" value="Hsp70_NEF-Inhibitors"/>
</dbReference>
<accession>A0AAD9N1W4</accession>
<evidence type="ECO:0000256" key="9">
    <source>
        <dbReference type="ARBA" id="ARBA00023180"/>
    </source>
</evidence>
<evidence type="ECO:0000256" key="4">
    <source>
        <dbReference type="ARBA" id="ARBA00022448"/>
    </source>
</evidence>
<evidence type="ECO:0000313" key="12">
    <source>
        <dbReference type="Proteomes" id="UP001208570"/>
    </source>
</evidence>
<dbReference type="AlphaFoldDB" id="A0AAD9N1W4"/>
<dbReference type="Proteomes" id="UP001208570">
    <property type="component" value="Unassembled WGS sequence"/>
</dbReference>
<organism evidence="11 12">
    <name type="scientific">Paralvinella palmiformis</name>
    <dbReference type="NCBI Taxonomy" id="53620"/>
    <lineage>
        <taxon>Eukaryota</taxon>
        <taxon>Metazoa</taxon>
        <taxon>Spiralia</taxon>
        <taxon>Lophotrochozoa</taxon>
        <taxon>Annelida</taxon>
        <taxon>Polychaeta</taxon>
        <taxon>Sedentaria</taxon>
        <taxon>Canalipalpata</taxon>
        <taxon>Terebellida</taxon>
        <taxon>Terebelliformia</taxon>
        <taxon>Alvinellidae</taxon>
        <taxon>Paralvinella</taxon>
    </lineage>
</organism>
<comment type="subcellular location">
    <subcellularLocation>
        <location evidence="1">Endoplasmic reticulum lumen</location>
    </subcellularLocation>
</comment>